<evidence type="ECO:0000259" key="10">
    <source>
        <dbReference type="PROSITE" id="PS51779"/>
    </source>
</evidence>
<dbReference type="GO" id="GO:0005886">
    <property type="term" value="C:plasma membrane"/>
    <property type="evidence" value="ECO:0007669"/>
    <property type="project" value="UniProtKB-SubCell"/>
</dbReference>
<keyword evidence="12" id="KW-1185">Reference proteome</keyword>
<evidence type="ECO:0000256" key="8">
    <source>
        <dbReference type="HAMAP-Rule" id="MF_00912"/>
    </source>
</evidence>
<dbReference type="STRING" id="545501.BN997_04335"/>
<dbReference type="InterPro" id="IPR013685">
    <property type="entry name" value="POTRA_FtsQ_type"/>
</dbReference>
<feature type="coiled-coil region" evidence="9">
    <location>
        <begin position="247"/>
        <end position="278"/>
    </location>
</feature>
<dbReference type="PANTHER" id="PTHR37820:SF1">
    <property type="entry name" value="CELL DIVISION PROTEIN FTSQ"/>
    <property type="match status" value="1"/>
</dbReference>
<feature type="transmembrane region" description="Helical" evidence="8">
    <location>
        <begin position="28"/>
        <end position="45"/>
    </location>
</feature>
<evidence type="ECO:0000256" key="3">
    <source>
        <dbReference type="ARBA" id="ARBA00022618"/>
    </source>
</evidence>
<dbReference type="Pfam" id="PF08478">
    <property type="entry name" value="POTRA_1"/>
    <property type="match status" value="1"/>
</dbReference>
<evidence type="ECO:0000313" key="12">
    <source>
        <dbReference type="Proteomes" id="UP000040453"/>
    </source>
</evidence>
<dbReference type="InterPro" id="IPR005548">
    <property type="entry name" value="Cell_div_FtsQ/DivIB_C"/>
</dbReference>
<organism evidence="11 12">
    <name type="scientific">Oceanobacillus oncorhynchi</name>
    <dbReference type="NCBI Taxonomy" id="545501"/>
    <lineage>
        <taxon>Bacteria</taxon>
        <taxon>Bacillati</taxon>
        <taxon>Bacillota</taxon>
        <taxon>Bacilli</taxon>
        <taxon>Bacillales</taxon>
        <taxon>Bacillaceae</taxon>
        <taxon>Oceanobacillus</taxon>
    </lineage>
</organism>
<evidence type="ECO:0000256" key="2">
    <source>
        <dbReference type="ARBA" id="ARBA00022475"/>
    </source>
</evidence>
<evidence type="ECO:0000256" key="9">
    <source>
        <dbReference type="SAM" id="Coils"/>
    </source>
</evidence>
<dbReference type="AlphaFoldDB" id="A0A0A1MMV9"/>
<dbReference type="Pfam" id="PF03799">
    <property type="entry name" value="FtsQ_DivIB_C"/>
    <property type="match status" value="1"/>
</dbReference>
<dbReference type="Proteomes" id="UP000040453">
    <property type="component" value="Unassembled WGS sequence"/>
</dbReference>
<keyword evidence="3 8" id="KW-0132">Cell division</keyword>
<dbReference type="InterPro" id="IPR026580">
    <property type="entry name" value="DivIB"/>
</dbReference>
<protein>
    <recommendedName>
        <fullName evidence="8">Cell division protein DivIB</fullName>
    </recommendedName>
</protein>
<keyword evidence="2 8" id="KW-1003">Cell membrane</keyword>
<dbReference type="GO" id="GO:0032153">
    <property type="term" value="C:cell division site"/>
    <property type="evidence" value="ECO:0007669"/>
    <property type="project" value="UniProtKB-UniRule"/>
</dbReference>
<dbReference type="HAMAP" id="MF_00912">
    <property type="entry name" value="DivIB"/>
    <property type="match status" value="1"/>
</dbReference>
<dbReference type="PANTHER" id="PTHR37820">
    <property type="entry name" value="CELL DIVISION PROTEIN DIVIB"/>
    <property type="match status" value="1"/>
</dbReference>
<feature type="domain" description="POTRA" evidence="10">
    <location>
        <begin position="50"/>
        <end position="118"/>
    </location>
</feature>
<dbReference type="Gene3D" id="3.10.20.310">
    <property type="entry name" value="membrane protein fhac"/>
    <property type="match status" value="1"/>
</dbReference>
<dbReference type="Gene3D" id="3.40.50.10960">
    <property type="match status" value="1"/>
</dbReference>
<dbReference type="EMBL" id="CDGG01000001">
    <property type="protein sequence ID" value="CEI84388.1"/>
    <property type="molecule type" value="Genomic_DNA"/>
</dbReference>
<comment type="similarity">
    <text evidence="8">Belongs to the FtsQ/DivIB family. DivIB subfamily.</text>
</comment>
<dbReference type="PROSITE" id="PS51779">
    <property type="entry name" value="POTRA"/>
    <property type="match status" value="1"/>
</dbReference>
<gene>
    <name evidence="8 11" type="primary">divIB</name>
    <name evidence="11" type="ORF">BN997_04335</name>
</gene>
<dbReference type="InterPro" id="IPR050487">
    <property type="entry name" value="FtsQ_DivIB"/>
</dbReference>
<evidence type="ECO:0000256" key="6">
    <source>
        <dbReference type="ARBA" id="ARBA00023136"/>
    </source>
</evidence>
<reference evidence="11 12" key="1">
    <citation type="submission" date="2014-11" db="EMBL/GenBank/DDBJ databases">
        <authorList>
            <person name="Urmite Genomes Urmite Genomes"/>
        </authorList>
    </citation>
    <scope>NUCLEOTIDE SEQUENCE [LARGE SCALE GENOMIC DNA]</scope>
    <source>
        <strain evidence="11 12">Oc5</strain>
    </source>
</reference>
<accession>A0A0A1MMV9</accession>
<comment type="subcellular location">
    <subcellularLocation>
        <location evidence="8">Cell membrane</location>
        <topology evidence="8">Single-pass type II membrane protein</topology>
    </subcellularLocation>
    <subcellularLocation>
        <location evidence="1">Membrane</location>
    </subcellularLocation>
    <text evidence="8">Localizes to the division septum.</text>
</comment>
<keyword evidence="6 8" id="KW-0472">Membrane</keyword>
<evidence type="ECO:0000256" key="1">
    <source>
        <dbReference type="ARBA" id="ARBA00004370"/>
    </source>
</evidence>
<evidence type="ECO:0000256" key="7">
    <source>
        <dbReference type="ARBA" id="ARBA00023306"/>
    </source>
</evidence>
<dbReference type="GO" id="GO:0043093">
    <property type="term" value="P:FtsZ-dependent cytokinesis"/>
    <property type="evidence" value="ECO:0007669"/>
    <property type="project" value="UniProtKB-UniRule"/>
</dbReference>
<keyword evidence="9" id="KW-0175">Coiled coil</keyword>
<keyword evidence="5 8" id="KW-1133">Transmembrane helix</keyword>
<keyword evidence="7 8" id="KW-0131">Cell cycle</keyword>
<proteinExistence type="inferred from homology"/>
<comment type="function">
    <text evidence="8">Cell division protein that may be involved in stabilizing or promoting the assembly of the division complex.</text>
</comment>
<evidence type="ECO:0000256" key="5">
    <source>
        <dbReference type="ARBA" id="ARBA00022989"/>
    </source>
</evidence>
<dbReference type="InterPro" id="IPR034746">
    <property type="entry name" value="POTRA"/>
</dbReference>
<sequence length="278" mass="31685">MSDKNIVSIEDRIPKLKQARKKKANRRLIFYLSIFFFLIAIIVYLQSPWSEIRTIEVNGNVFLTDEYIIDESGVTEGTNIWSMNGSSVAAGMEENPVIEHASINRSFPSTVVIEVEEQPVLGYVQDEREFYPVLADGQVIQQNAQNSISNAPLITGFNEAQLTELATAMDNVRPSIFNMISEIERKDSDEEEDTLQVRLYMSDGFLVEGIADQMLDRLDYYPSIVSQLDEEDSGIIHIGVGIYFESFQKDEMEEVDIEDEIEELNEEINEENEETGNE</sequence>
<evidence type="ECO:0000256" key="4">
    <source>
        <dbReference type="ARBA" id="ARBA00022692"/>
    </source>
</evidence>
<evidence type="ECO:0000313" key="11">
    <source>
        <dbReference type="EMBL" id="CEI84388.1"/>
    </source>
</evidence>
<dbReference type="OrthoDB" id="1819027at2"/>
<keyword evidence="4 8" id="KW-0812">Transmembrane</keyword>
<dbReference type="RefSeq" id="WP_042535183.1">
    <property type="nucleotide sequence ID" value="NZ_CAXOIH010000001.1"/>
</dbReference>
<name>A0A0A1MMV9_9BACI</name>